<dbReference type="STRING" id="1802485.A2V97_01750"/>
<dbReference type="Gene3D" id="3.60.15.10">
    <property type="entry name" value="Ribonuclease Z/Hydroxyacylglutathione hydrolase-like"/>
    <property type="match status" value="1"/>
</dbReference>
<dbReference type="Proteomes" id="UP000177382">
    <property type="component" value="Unassembled WGS sequence"/>
</dbReference>
<protein>
    <recommendedName>
        <fullName evidence="3">Lactamase</fullName>
    </recommendedName>
</protein>
<name>A0A1F7XM13_9BACT</name>
<accession>A0A1F7XM13</accession>
<organism evidence="1 2">
    <name type="scientific">Candidatus Woesebacteria bacterium RBG_16_42_24</name>
    <dbReference type="NCBI Taxonomy" id="1802485"/>
    <lineage>
        <taxon>Bacteria</taxon>
        <taxon>Candidatus Woeseibacteriota</taxon>
    </lineage>
</organism>
<dbReference type="AlphaFoldDB" id="A0A1F7XM13"/>
<evidence type="ECO:0000313" key="2">
    <source>
        <dbReference type="Proteomes" id="UP000177382"/>
    </source>
</evidence>
<dbReference type="EMBL" id="MGFX01000006">
    <property type="protein sequence ID" value="OGM15335.1"/>
    <property type="molecule type" value="Genomic_DNA"/>
</dbReference>
<dbReference type="SUPFAM" id="SSF56281">
    <property type="entry name" value="Metallo-hydrolase/oxidoreductase"/>
    <property type="match status" value="1"/>
</dbReference>
<dbReference type="InterPro" id="IPR036866">
    <property type="entry name" value="RibonucZ/Hydroxyglut_hydro"/>
</dbReference>
<comment type="caution">
    <text evidence="1">The sequence shown here is derived from an EMBL/GenBank/DDBJ whole genome shotgun (WGS) entry which is preliminary data.</text>
</comment>
<dbReference type="Pfam" id="PF13483">
    <property type="entry name" value="Lactamase_B_3"/>
    <property type="match status" value="1"/>
</dbReference>
<dbReference type="PANTHER" id="PTHR42967">
    <property type="entry name" value="METAL DEPENDENT HYDROLASE"/>
    <property type="match status" value="1"/>
</dbReference>
<dbReference type="PANTHER" id="PTHR42967:SF1">
    <property type="entry name" value="MBL FOLD METALLO-HYDROLASE"/>
    <property type="match status" value="1"/>
</dbReference>
<proteinExistence type="predicted"/>
<gene>
    <name evidence="1" type="ORF">A2V97_01750</name>
</gene>
<sequence>MDISYLGHSSFRLKSKDATTVTDPFDPKMVGLKYSGIEADIVTISHLHEDHSRADLVKGTRKIVDGPGEYEIMGVSIIGLSSFHDAKKGAERGPNTIFVFEIEGLRLAHLGDLGHALSQELVEDMGGIDILMIPVGGFYTIGPEEAADVVREIEPKIVIPMHYQLPGLNPETFSKLSGVEAFLKEMGLPVENLPKLSIKKEEPSEGSKVVVLEVRG</sequence>
<reference evidence="1 2" key="1">
    <citation type="journal article" date="2016" name="Nat. Commun.">
        <title>Thousands of microbial genomes shed light on interconnected biogeochemical processes in an aquifer system.</title>
        <authorList>
            <person name="Anantharaman K."/>
            <person name="Brown C.T."/>
            <person name="Hug L.A."/>
            <person name="Sharon I."/>
            <person name="Castelle C.J."/>
            <person name="Probst A.J."/>
            <person name="Thomas B.C."/>
            <person name="Singh A."/>
            <person name="Wilkins M.J."/>
            <person name="Karaoz U."/>
            <person name="Brodie E.L."/>
            <person name="Williams K.H."/>
            <person name="Hubbard S.S."/>
            <person name="Banfield J.F."/>
        </authorList>
    </citation>
    <scope>NUCLEOTIDE SEQUENCE [LARGE SCALE GENOMIC DNA]</scope>
</reference>
<evidence type="ECO:0008006" key="3">
    <source>
        <dbReference type="Google" id="ProtNLM"/>
    </source>
</evidence>
<evidence type="ECO:0000313" key="1">
    <source>
        <dbReference type="EMBL" id="OGM15335.1"/>
    </source>
</evidence>